<evidence type="ECO:0000256" key="1">
    <source>
        <dbReference type="SAM" id="MobiDB-lite"/>
    </source>
</evidence>
<feature type="chain" id="PRO_5043889111" evidence="2">
    <location>
        <begin position="18"/>
        <end position="852"/>
    </location>
</feature>
<feature type="compositionally biased region" description="Acidic residues" evidence="1">
    <location>
        <begin position="542"/>
        <end position="552"/>
    </location>
</feature>
<feature type="region of interest" description="Disordered" evidence="1">
    <location>
        <begin position="833"/>
        <end position="852"/>
    </location>
</feature>
<evidence type="ECO:0000256" key="2">
    <source>
        <dbReference type="SAM" id="SignalP"/>
    </source>
</evidence>
<reference evidence="3 4" key="1">
    <citation type="journal article" date="2024" name="J Genomics">
        <title>Draft genome sequencing and assembly of Favolaschia claudopus CIRM-BRFM 2984 isolated from oak limbs.</title>
        <authorList>
            <person name="Navarro D."/>
            <person name="Drula E."/>
            <person name="Chaduli D."/>
            <person name="Cazenave R."/>
            <person name="Ahrendt S."/>
            <person name="Wang J."/>
            <person name="Lipzen A."/>
            <person name="Daum C."/>
            <person name="Barry K."/>
            <person name="Grigoriev I.V."/>
            <person name="Favel A."/>
            <person name="Rosso M.N."/>
            <person name="Martin F."/>
        </authorList>
    </citation>
    <scope>NUCLEOTIDE SEQUENCE [LARGE SCALE GENOMIC DNA]</scope>
    <source>
        <strain evidence="3 4">CIRM-BRFM 2984</strain>
    </source>
</reference>
<sequence length="852" mass="86696">MLSSVLVLVPFLGGIHALNDWSVPCISGECSYDLPSTNSSGTGSVKIWGSTSAITDITNAADWQILGCDSNALAQDIRLVCMNDPDDPNSKCSHLYADNGAVNKLVRLPENCGGSAFARIANAWVPDDQSIPTSVRRGLVRRRDGKQPVVKALKLDTDFDAVDWSKNGQVNIAILAANVPGVSTNVQIPSKSRRWSRRNNRRFSIGDALGSIKDGIDNAADKVKDAAGAVGDKVKDVAGDVKDAASDAADKAKDAAQDVASKAKDAATKAADAAKNAATKVAEKAKDAAGDVADAAKSVANNTIDASKTFQLKPLTFNKNVNLVNSDITCGKVAASLQVDMDANANAQVSMQVAATGTIAPPKLTSFGVVAGMTANVAGTLSMTADITGHVDSGKIQLVNLGIPGFDFPGILTVGPSFTVSAQVVGDVDVVMDMTAGINFDVNNAQLAFPPDDNNKPVSSAFSIGDTPLTLNAAPDVTATGTLTAHLIPSLNLGVSALGNKAKAQIFLNLDTNAALTMNLDGSASATKVVTPPAPAVGSAEDTAEPDAEVADDTAATGDDAAATEDDAAAAEDTTDETTADEATEGADDTADAADAEAEDATDDTEDADAEADEEEDDDSAAAELARQNAPEPADVVEAEKQAETDAAAAAKEDGDAAPEDGAADADATPDDTTDETADDTADETEATDDSADAPPPDVVDNAAAATTDDAAADDTAEATDDTATTDDSAAATNGVDTTKSFGGCVNLNGAITVNAGAEGSFFGLFDKVKQAQLFNKNFKIFTKCFGDQATGAAAATDAAAAATTDDAAATPAKRWSSSLERRVSLTCPLAGSTKKQGVTKGTVKSADIKST</sequence>
<feature type="compositionally biased region" description="Low complexity" evidence="1">
    <location>
        <begin position="833"/>
        <end position="846"/>
    </location>
</feature>
<keyword evidence="2" id="KW-0732">Signal</keyword>
<feature type="compositionally biased region" description="Acidic residues" evidence="1">
    <location>
        <begin position="562"/>
        <end position="621"/>
    </location>
</feature>
<dbReference type="AlphaFoldDB" id="A0AAV9ZFC5"/>
<protein>
    <submittedName>
        <fullName evidence="3">Uncharacterized protein</fullName>
    </submittedName>
</protein>
<keyword evidence="4" id="KW-1185">Reference proteome</keyword>
<gene>
    <name evidence="3" type="ORF">R3P38DRAFT_2664852</name>
</gene>
<proteinExistence type="predicted"/>
<evidence type="ECO:0000313" key="3">
    <source>
        <dbReference type="EMBL" id="KAK6980978.1"/>
    </source>
</evidence>
<dbReference type="Proteomes" id="UP001362999">
    <property type="component" value="Unassembled WGS sequence"/>
</dbReference>
<comment type="caution">
    <text evidence="3">The sequence shown here is derived from an EMBL/GenBank/DDBJ whole genome shotgun (WGS) entry which is preliminary data.</text>
</comment>
<feature type="compositionally biased region" description="Acidic residues" evidence="1">
    <location>
        <begin position="656"/>
        <end position="692"/>
    </location>
</feature>
<organism evidence="3 4">
    <name type="scientific">Favolaschia claudopus</name>
    <dbReference type="NCBI Taxonomy" id="2862362"/>
    <lineage>
        <taxon>Eukaryota</taxon>
        <taxon>Fungi</taxon>
        <taxon>Dikarya</taxon>
        <taxon>Basidiomycota</taxon>
        <taxon>Agaricomycotina</taxon>
        <taxon>Agaricomycetes</taxon>
        <taxon>Agaricomycetidae</taxon>
        <taxon>Agaricales</taxon>
        <taxon>Marasmiineae</taxon>
        <taxon>Mycenaceae</taxon>
        <taxon>Favolaschia</taxon>
    </lineage>
</organism>
<feature type="compositionally biased region" description="Low complexity" evidence="1">
    <location>
        <begin position="699"/>
        <end position="710"/>
    </location>
</feature>
<dbReference type="Gene3D" id="1.10.287.700">
    <property type="entry name" value="Helix hairpin bin"/>
    <property type="match status" value="1"/>
</dbReference>
<feature type="compositionally biased region" description="Acidic residues" evidence="1">
    <location>
        <begin position="711"/>
        <end position="725"/>
    </location>
</feature>
<evidence type="ECO:0000313" key="4">
    <source>
        <dbReference type="Proteomes" id="UP001362999"/>
    </source>
</evidence>
<feature type="signal peptide" evidence="2">
    <location>
        <begin position="1"/>
        <end position="17"/>
    </location>
</feature>
<dbReference type="EMBL" id="JAWWNJ010000155">
    <property type="protein sequence ID" value="KAK6980978.1"/>
    <property type="molecule type" value="Genomic_DNA"/>
</dbReference>
<name>A0AAV9ZFC5_9AGAR</name>
<accession>A0AAV9ZFC5</accession>
<feature type="region of interest" description="Disordered" evidence="1">
    <location>
        <begin position="526"/>
        <end position="736"/>
    </location>
</feature>